<evidence type="ECO:0000256" key="3">
    <source>
        <dbReference type="ARBA" id="ARBA00022750"/>
    </source>
</evidence>
<dbReference type="PROSITE" id="PS50994">
    <property type="entry name" value="INTEGRASE"/>
    <property type="match status" value="1"/>
</dbReference>
<dbReference type="Pfam" id="PF14893">
    <property type="entry name" value="PNMA"/>
    <property type="match status" value="1"/>
</dbReference>
<keyword evidence="4" id="KW-0238">DNA-binding</keyword>
<dbReference type="InterPro" id="IPR000477">
    <property type="entry name" value="RT_dom"/>
</dbReference>
<dbReference type="EC" id="2.7.7.49" evidence="1"/>
<dbReference type="GO" id="GO:0008270">
    <property type="term" value="F:zinc ion binding"/>
    <property type="evidence" value="ECO:0007669"/>
    <property type="project" value="UniProtKB-KW"/>
</dbReference>
<evidence type="ECO:0000256" key="2">
    <source>
        <dbReference type="ARBA" id="ARBA00022670"/>
    </source>
</evidence>
<keyword evidence="3" id="KW-0378">Hydrolase</keyword>
<dbReference type="Pfam" id="PF00665">
    <property type="entry name" value="rve"/>
    <property type="match status" value="1"/>
</dbReference>
<dbReference type="Proteomes" id="UP000595437">
    <property type="component" value="Chromosome 6"/>
</dbReference>
<dbReference type="GO" id="GO:0003677">
    <property type="term" value="F:DNA binding"/>
    <property type="evidence" value="ECO:0007669"/>
    <property type="project" value="UniProtKB-KW"/>
</dbReference>
<accession>A0A7T8HGA7</accession>
<dbReference type="Gene3D" id="3.30.420.10">
    <property type="entry name" value="Ribonuclease H-like superfamily/Ribonuclease H"/>
    <property type="match status" value="1"/>
</dbReference>
<dbReference type="SUPFAM" id="SSF56672">
    <property type="entry name" value="DNA/RNA polymerases"/>
    <property type="match status" value="1"/>
</dbReference>
<dbReference type="GO" id="GO:0003964">
    <property type="term" value="F:RNA-directed DNA polymerase activity"/>
    <property type="evidence" value="ECO:0007669"/>
    <property type="project" value="UniProtKB-EC"/>
</dbReference>
<dbReference type="Pfam" id="PF17919">
    <property type="entry name" value="RT_RNaseH_2"/>
    <property type="match status" value="1"/>
</dbReference>
<evidence type="ECO:0000256" key="1">
    <source>
        <dbReference type="ARBA" id="ARBA00012493"/>
    </source>
</evidence>
<gene>
    <name evidence="10" type="ORF">FKW44_010022</name>
</gene>
<evidence type="ECO:0000259" key="7">
    <source>
        <dbReference type="PROSITE" id="PS50158"/>
    </source>
</evidence>
<dbReference type="EMBL" id="CP045895">
    <property type="protein sequence ID" value="QQP49372.1"/>
    <property type="molecule type" value="Genomic_DNA"/>
</dbReference>
<name>A0A7T8HGA7_CALRO</name>
<feature type="compositionally biased region" description="Basic and acidic residues" evidence="6">
    <location>
        <begin position="376"/>
        <end position="388"/>
    </location>
</feature>
<dbReference type="InterPro" id="IPR036397">
    <property type="entry name" value="RNaseH_sf"/>
</dbReference>
<dbReference type="InterPro" id="IPR001878">
    <property type="entry name" value="Znf_CCHC"/>
</dbReference>
<evidence type="ECO:0000259" key="9">
    <source>
        <dbReference type="PROSITE" id="PS50994"/>
    </source>
</evidence>
<keyword evidence="5" id="KW-0862">Zinc</keyword>
<dbReference type="FunFam" id="1.10.340.70:FF:000004">
    <property type="entry name" value="Retrovirus-related Pol polyprotein from transposon 297-like Protein"/>
    <property type="match status" value="1"/>
</dbReference>
<dbReference type="GO" id="GO:0015074">
    <property type="term" value="P:DNA integration"/>
    <property type="evidence" value="ECO:0007669"/>
    <property type="project" value="InterPro"/>
</dbReference>
<proteinExistence type="predicted"/>
<evidence type="ECO:0000259" key="8">
    <source>
        <dbReference type="PROSITE" id="PS50878"/>
    </source>
</evidence>
<dbReference type="SUPFAM" id="SSF57756">
    <property type="entry name" value="Retrovirus zinc finger-like domains"/>
    <property type="match status" value="1"/>
</dbReference>
<dbReference type="Pfam" id="PF00078">
    <property type="entry name" value="RVT_1"/>
    <property type="match status" value="1"/>
</dbReference>
<dbReference type="Gene3D" id="3.30.70.270">
    <property type="match status" value="2"/>
</dbReference>
<dbReference type="InterPro" id="IPR012337">
    <property type="entry name" value="RNaseH-like_sf"/>
</dbReference>
<feature type="domain" description="Integrase catalytic" evidence="9">
    <location>
        <begin position="1240"/>
        <end position="1392"/>
    </location>
</feature>
<dbReference type="FunFam" id="3.30.70.270:FF:000026">
    <property type="entry name" value="Transposon Ty3-G Gag-Pol polyprotein"/>
    <property type="match status" value="1"/>
</dbReference>
<dbReference type="GO" id="GO:0042575">
    <property type="term" value="C:DNA polymerase complex"/>
    <property type="evidence" value="ECO:0007669"/>
    <property type="project" value="UniProtKB-ARBA"/>
</dbReference>
<dbReference type="Pfam" id="PF17921">
    <property type="entry name" value="Integrase_H2C2"/>
    <property type="match status" value="1"/>
</dbReference>
<dbReference type="FunFam" id="3.30.420.10:FF:000063">
    <property type="entry name" value="Retrovirus-related Pol polyprotein from transposon 297-like Protein"/>
    <property type="match status" value="1"/>
</dbReference>
<evidence type="ECO:0000256" key="4">
    <source>
        <dbReference type="ARBA" id="ARBA00023125"/>
    </source>
</evidence>
<dbReference type="Gene3D" id="3.10.10.10">
    <property type="entry name" value="HIV Type 1 Reverse Transcriptase, subunit A, domain 1"/>
    <property type="match status" value="1"/>
</dbReference>
<dbReference type="CDD" id="cd01647">
    <property type="entry name" value="RT_LTR"/>
    <property type="match status" value="1"/>
</dbReference>
<dbReference type="InterPro" id="IPR043128">
    <property type="entry name" value="Rev_trsase/Diguanyl_cyclase"/>
</dbReference>
<protein>
    <recommendedName>
        <fullName evidence="1">RNA-directed DNA polymerase</fullName>
        <ecNumber evidence="1">2.7.7.49</ecNumber>
    </recommendedName>
</protein>
<dbReference type="PANTHER" id="PTHR37984">
    <property type="entry name" value="PROTEIN CBG26694"/>
    <property type="match status" value="1"/>
</dbReference>
<dbReference type="GO" id="GO:0006508">
    <property type="term" value="P:proteolysis"/>
    <property type="evidence" value="ECO:0007669"/>
    <property type="project" value="UniProtKB-KW"/>
</dbReference>
<sequence length="1495" mass="169448">MAQSQDLLRKEALLSQDDDDIASQQYTTPPSSIIGMDLSSANRSAAALRSSSEKKVQKLSTVCLNLSECDIDTIINAEVEVCHSEQVLEKLKASVDIIHSIEELGADECLEEKYFVQYELLFEQYQDLRGMVAATRAKYDHKYRLKIEEDRQRALLSAQIAATPHPTNPVRNSLPKFISTLKPSELENDADITTFKNWKIQFEDYFHGNRMDLLTQREQRAHLRSCLSSRVLDTIRHLLEIGDDATVNEVLTSLHYHYEHSLNVMTRRLRFQQCVRRSDEKFSDYLIRLRLLGDSAELDRMPYEEVLASHIIVNINDSLLQKELLKMDGHGFQEVKVKCMAWEASERNHQVMYKTSTGSGMMVNKMSSYKSSKRGGSRDRSNSKARTIEAKTEDGEMKQVCPFCGGKYHPRRECPASYGVCNDCGKKGHFAKACRKKSNARKDETRLTKTSCVKVCVTKKHCGRSTPLAKVQISLEGNNWTEVTTLPDTGTAECLANDGLMDNLGYEVDPTKKRRIIAANGTELECVGAVEVFFRFQGYETQTTVYVSPDVTDFLLAWHTMQDLRMISPEFPFEAGSQVYQVKYNYTTRARTQGSKAVQHVKLIIDPSPNEVEKAVKAIKENFKSVFNSSSSLKAMQGEPMHIHLQDIPAEKKPKPCCVARSIPYAYREAAKKEIDDMVEKKIIKPVSEPTDFVSPFLVVPKSNGSIRLVVDYKGLNKFVKRPIHPFPSVTDVKQMIPSSAKWFAVIDATKGYWQVPLDEESQLLTTFLTPWGRFCYTRAPMGLSSSGDEYCARGDQALSHVINKIKVVDDILIYADTWEELMQTLQEVLHTCKKNLITLSPAKLQISKSVHFVGMVISKDGVKADPTKVEAISKFPAPTNITDLRSFFGLVNQLGNFVPDLAHKSTPLRPLLSSKNSWNWTPLQQEAFEEVKKILVSPPVLAHFDPSLPTRILTDASRLNGLGYALMQNHSSEEEHWKLIQCGSRYLTDTETRYSVGELEALAIQWGINCCRTYLLGLPHFFVVTDHLPLRTIANNTNLASIDNARMQRILEKVNSYNFTVVWTKGKTHLIADALSRSPVSDPTNSEDNSDIVCQMIISKDSISEDPALGVIREAAKQDEAYQALYQALPKMSALDVKKLPEENVVKPYLKHWNLLSITSDGLIVYDGHRLIIPQTARPAILKKLHASHLGVGKTRARARELFFWHGMGNEIAQMVESCEECQRYRPQQQQEPLQSDPPASRPFESVSADLFEYRGRHFLVIVDRYSGWPIVHHHDKVPKAAQVIKVFKTIIRDHGIPNKIRSDGGRQFASREFQDFCQDYDIVSVVSSAHYPQSNGHAEAAVKAMKLLVKKNWRNGHLDSDAFDRSLIEWRNTPRLDNGLSPAQWLYGRLLRTGLPAHAEVYKRLSNEELKRAEEERRKSRAKTTDQYNKHSKVLPPLYVGQEVRLRNPISGEWTRQGIVAKTRINGRSYEVTSEGSTLVRNRRHLRVNGLPT</sequence>
<dbReference type="CDD" id="cd09274">
    <property type="entry name" value="RNase_HI_RT_Ty3"/>
    <property type="match status" value="1"/>
</dbReference>
<dbReference type="InterPro" id="IPR001584">
    <property type="entry name" value="Integrase_cat-core"/>
</dbReference>
<keyword evidence="11" id="KW-1185">Reference proteome</keyword>
<dbReference type="InterPro" id="IPR041588">
    <property type="entry name" value="Integrase_H2C2"/>
</dbReference>
<keyword evidence="2" id="KW-0645">Protease</keyword>
<dbReference type="SMART" id="SM00343">
    <property type="entry name" value="ZnF_C2HC"/>
    <property type="match status" value="2"/>
</dbReference>
<dbReference type="PROSITE" id="PS50878">
    <property type="entry name" value="RT_POL"/>
    <property type="match status" value="1"/>
</dbReference>
<dbReference type="InterPro" id="IPR048270">
    <property type="entry name" value="PNMA_C"/>
</dbReference>
<dbReference type="InterPro" id="IPR043502">
    <property type="entry name" value="DNA/RNA_pol_sf"/>
</dbReference>
<keyword evidence="5" id="KW-0863">Zinc-finger</keyword>
<dbReference type="InterPro" id="IPR036875">
    <property type="entry name" value="Znf_CCHC_sf"/>
</dbReference>
<dbReference type="PANTHER" id="PTHR37984:SF9">
    <property type="entry name" value="INTEGRASE CATALYTIC DOMAIN-CONTAINING PROTEIN"/>
    <property type="match status" value="1"/>
</dbReference>
<evidence type="ECO:0000256" key="6">
    <source>
        <dbReference type="SAM" id="MobiDB-lite"/>
    </source>
</evidence>
<dbReference type="PROSITE" id="PS50158">
    <property type="entry name" value="ZF_CCHC"/>
    <property type="match status" value="1"/>
</dbReference>
<dbReference type="GO" id="GO:0004190">
    <property type="term" value="F:aspartic-type endopeptidase activity"/>
    <property type="evidence" value="ECO:0007669"/>
    <property type="project" value="UniProtKB-KW"/>
</dbReference>
<feature type="region of interest" description="Disordered" evidence="6">
    <location>
        <begin position="368"/>
        <end position="388"/>
    </location>
</feature>
<evidence type="ECO:0000256" key="5">
    <source>
        <dbReference type="PROSITE-ProRule" id="PRU00047"/>
    </source>
</evidence>
<dbReference type="SUPFAM" id="SSF53098">
    <property type="entry name" value="Ribonuclease H-like"/>
    <property type="match status" value="1"/>
</dbReference>
<reference evidence="11" key="1">
    <citation type="submission" date="2021-01" db="EMBL/GenBank/DDBJ databases">
        <title>Caligus Genome Assembly.</title>
        <authorList>
            <person name="Gallardo-Escarate C."/>
        </authorList>
    </citation>
    <scope>NUCLEOTIDE SEQUENCE [LARGE SCALE GENOMIC DNA]</scope>
</reference>
<feature type="domain" description="Reverse transcriptase" evidence="8">
    <location>
        <begin position="681"/>
        <end position="858"/>
    </location>
</feature>
<dbReference type="Gene3D" id="4.10.60.10">
    <property type="entry name" value="Zinc finger, CCHC-type"/>
    <property type="match status" value="1"/>
</dbReference>
<dbReference type="InterPro" id="IPR050951">
    <property type="entry name" value="Retrovirus_Pol_polyprotein"/>
</dbReference>
<evidence type="ECO:0000313" key="10">
    <source>
        <dbReference type="EMBL" id="QQP49372.1"/>
    </source>
</evidence>
<feature type="domain" description="CCHC-type" evidence="7">
    <location>
        <begin position="421"/>
        <end position="436"/>
    </location>
</feature>
<keyword evidence="5" id="KW-0479">Metal-binding</keyword>
<dbReference type="OrthoDB" id="2286242at2759"/>
<keyword evidence="3" id="KW-0064">Aspartyl protease</keyword>
<dbReference type="InterPro" id="IPR041577">
    <property type="entry name" value="RT_RNaseH_2"/>
</dbReference>
<dbReference type="Gene3D" id="1.10.340.70">
    <property type="match status" value="1"/>
</dbReference>
<organism evidence="10 11">
    <name type="scientific">Caligus rogercresseyi</name>
    <name type="common">Sea louse</name>
    <dbReference type="NCBI Taxonomy" id="217165"/>
    <lineage>
        <taxon>Eukaryota</taxon>
        <taxon>Metazoa</taxon>
        <taxon>Ecdysozoa</taxon>
        <taxon>Arthropoda</taxon>
        <taxon>Crustacea</taxon>
        <taxon>Multicrustacea</taxon>
        <taxon>Hexanauplia</taxon>
        <taxon>Copepoda</taxon>
        <taxon>Siphonostomatoida</taxon>
        <taxon>Caligidae</taxon>
        <taxon>Caligus</taxon>
    </lineage>
</organism>
<evidence type="ECO:0000313" key="11">
    <source>
        <dbReference type="Proteomes" id="UP000595437"/>
    </source>
</evidence>
<dbReference type="CDD" id="cd00303">
    <property type="entry name" value="retropepsin_like"/>
    <property type="match status" value="1"/>
</dbReference>